<dbReference type="EMBL" id="JAGIOL010000001">
    <property type="protein sequence ID" value="MBP2437510.1"/>
    <property type="molecule type" value="Genomic_DNA"/>
</dbReference>
<dbReference type="SUPFAM" id="SSF52799">
    <property type="entry name" value="(Phosphotyrosine protein) phosphatases II"/>
    <property type="match status" value="1"/>
</dbReference>
<gene>
    <name evidence="2" type="ORF">JOF34_002096</name>
</gene>
<dbReference type="InterPro" id="IPR026893">
    <property type="entry name" value="Tyr/Ser_Pase_IphP-type"/>
</dbReference>
<name>A0ABS4ZJQ0_9MICO</name>
<evidence type="ECO:0000313" key="2">
    <source>
        <dbReference type="EMBL" id="MBP2437510.1"/>
    </source>
</evidence>
<evidence type="ECO:0000259" key="1">
    <source>
        <dbReference type="PROSITE" id="PS50056"/>
    </source>
</evidence>
<accession>A0ABS4ZJQ0</accession>
<dbReference type="Gene3D" id="3.90.190.10">
    <property type="entry name" value="Protein tyrosine phosphatase superfamily"/>
    <property type="match status" value="1"/>
</dbReference>
<protein>
    <submittedName>
        <fullName evidence="2">Protein tyrosine/serine phosphatase</fullName>
    </submittedName>
</protein>
<dbReference type="Proteomes" id="UP001519362">
    <property type="component" value="Unassembled WGS sequence"/>
</dbReference>
<keyword evidence="3" id="KW-1185">Reference proteome</keyword>
<dbReference type="PROSITE" id="PS50056">
    <property type="entry name" value="TYR_PHOSPHATASE_2"/>
    <property type="match status" value="1"/>
</dbReference>
<dbReference type="PROSITE" id="PS00383">
    <property type="entry name" value="TYR_PHOSPHATASE_1"/>
    <property type="match status" value="1"/>
</dbReference>
<feature type="domain" description="Tyrosine specific protein phosphatases" evidence="1">
    <location>
        <begin position="112"/>
        <end position="185"/>
    </location>
</feature>
<dbReference type="Pfam" id="PF13350">
    <property type="entry name" value="Y_phosphatase3"/>
    <property type="match status" value="1"/>
</dbReference>
<sequence>MTLIDALPFPLSAPVNVRDFAGLRTQHGQISSGFALRADDLSIADAVSAQDLVDRHGVTAVIDLRSAEEVSLTGRGPLGLLPVNYHHLPLMTDLSASVDDPRRFLDQASFGSLYVRIVERSAAQLVAALAVIAQSRGTVAFHCAAGQDRTGVLAAMLLLGLDPRSWTRCRFGYAASARVADVVAA</sequence>
<evidence type="ECO:0000313" key="3">
    <source>
        <dbReference type="Proteomes" id="UP001519362"/>
    </source>
</evidence>
<proteinExistence type="predicted"/>
<organism evidence="2 3">
    <name type="scientific">Microbacterium amylolyticum</name>
    <dbReference type="NCBI Taxonomy" id="936337"/>
    <lineage>
        <taxon>Bacteria</taxon>
        <taxon>Bacillati</taxon>
        <taxon>Actinomycetota</taxon>
        <taxon>Actinomycetes</taxon>
        <taxon>Micrococcales</taxon>
        <taxon>Microbacteriaceae</taxon>
        <taxon>Microbacterium</taxon>
    </lineage>
</organism>
<dbReference type="InterPro" id="IPR029021">
    <property type="entry name" value="Prot-tyrosine_phosphatase-like"/>
</dbReference>
<reference evidence="2 3" key="1">
    <citation type="submission" date="2021-03" db="EMBL/GenBank/DDBJ databases">
        <title>Sequencing the genomes of 1000 actinobacteria strains.</title>
        <authorList>
            <person name="Klenk H.-P."/>
        </authorList>
    </citation>
    <scope>NUCLEOTIDE SEQUENCE [LARGE SCALE GENOMIC DNA]</scope>
    <source>
        <strain evidence="2 3">DSM 24221</strain>
    </source>
</reference>
<comment type="caution">
    <text evidence="2">The sequence shown here is derived from an EMBL/GenBank/DDBJ whole genome shotgun (WGS) entry which is preliminary data.</text>
</comment>
<dbReference type="InterPro" id="IPR016130">
    <property type="entry name" value="Tyr_Pase_AS"/>
</dbReference>
<dbReference type="RefSeq" id="WP_165133783.1">
    <property type="nucleotide sequence ID" value="NZ_CP049253.1"/>
</dbReference>
<dbReference type="InterPro" id="IPR000387">
    <property type="entry name" value="Tyr_Pase_dom"/>
</dbReference>